<organism evidence="3 4">
    <name type="scientific">Holdemanella biformis DSM 3989</name>
    <dbReference type="NCBI Taxonomy" id="518637"/>
    <lineage>
        <taxon>Bacteria</taxon>
        <taxon>Bacillati</taxon>
        <taxon>Bacillota</taxon>
        <taxon>Erysipelotrichia</taxon>
        <taxon>Erysipelotrichales</taxon>
        <taxon>Erysipelotrichaceae</taxon>
        <taxon>Holdemanella</taxon>
    </lineage>
</organism>
<reference evidence="3 4" key="2">
    <citation type="submission" date="2008-11" db="EMBL/GenBank/DDBJ databases">
        <title>Draft genome sequence of Eubacterium biforme (DSM 3989).</title>
        <authorList>
            <person name="Sudarsanam P."/>
            <person name="Ley R."/>
            <person name="Guruge J."/>
            <person name="Turnbaugh P.J."/>
            <person name="Mahowald M."/>
            <person name="Liep D."/>
            <person name="Gordon J."/>
        </authorList>
    </citation>
    <scope>NUCLEOTIDE SEQUENCE [LARGE SCALE GENOMIC DNA]</scope>
    <source>
        <strain evidence="3 4">DSM 3989</strain>
    </source>
</reference>
<gene>
    <name evidence="3" type="ORF">EUBIFOR_01433</name>
</gene>
<sequence length="85" mass="9571">MAFSFWFYPKYWAQMMAPPVAMAANILMIKIFNESTRETAKMAAEPMLVTIMVSTDPINAVKTCSNINGINNLFNCSLVYIIKTP</sequence>
<keyword evidence="1" id="KW-0812">Transmembrane</keyword>
<evidence type="ECO:0000256" key="2">
    <source>
        <dbReference type="SAM" id="SignalP"/>
    </source>
</evidence>
<evidence type="ECO:0000313" key="4">
    <source>
        <dbReference type="Proteomes" id="UP000004315"/>
    </source>
</evidence>
<keyword evidence="4" id="KW-1185">Reference proteome</keyword>
<evidence type="ECO:0000256" key="1">
    <source>
        <dbReference type="SAM" id="Phobius"/>
    </source>
</evidence>
<proteinExistence type="predicted"/>
<evidence type="ECO:0000313" key="3">
    <source>
        <dbReference type="EMBL" id="EEC90018.1"/>
    </source>
</evidence>
<keyword evidence="2" id="KW-0732">Signal</keyword>
<keyword evidence="1" id="KW-1133">Transmembrane helix</keyword>
<feature type="transmembrane region" description="Helical" evidence="1">
    <location>
        <begin position="12"/>
        <end position="32"/>
    </location>
</feature>
<protein>
    <submittedName>
        <fullName evidence="3">Uncharacterized protein</fullName>
    </submittedName>
</protein>
<comment type="caution">
    <text evidence="3">The sequence shown here is derived from an EMBL/GenBank/DDBJ whole genome shotgun (WGS) entry which is preliminary data.</text>
</comment>
<name>B7CB58_9FIRM</name>
<reference evidence="3 4" key="1">
    <citation type="submission" date="2008-10" db="EMBL/GenBank/DDBJ databases">
        <authorList>
            <person name="Fulton L."/>
            <person name="Clifton S."/>
            <person name="Fulton B."/>
            <person name="Xu J."/>
            <person name="Minx P."/>
            <person name="Pepin K.H."/>
            <person name="Johnson M."/>
            <person name="Bhonagiri V."/>
            <person name="Nash W.E."/>
            <person name="Mardis E.R."/>
            <person name="Wilson R.K."/>
        </authorList>
    </citation>
    <scope>NUCLEOTIDE SEQUENCE [LARGE SCALE GENOMIC DNA]</scope>
    <source>
        <strain evidence="3 4">DSM 3989</strain>
    </source>
</reference>
<accession>B7CB58</accession>
<dbReference type="AlphaFoldDB" id="B7CB58"/>
<dbReference type="EMBL" id="ABYT01000076">
    <property type="protein sequence ID" value="EEC90018.1"/>
    <property type="molecule type" value="Genomic_DNA"/>
</dbReference>
<dbReference type="Proteomes" id="UP000004315">
    <property type="component" value="Unassembled WGS sequence"/>
</dbReference>
<keyword evidence="1" id="KW-0472">Membrane</keyword>
<feature type="chain" id="PRO_5039183961" evidence="2">
    <location>
        <begin position="24"/>
        <end position="85"/>
    </location>
</feature>
<feature type="signal peptide" evidence="2">
    <location>
        <begin position="1"/>
        <end position="23"/>
    </location>
</feature>
<dbReference type="HOGENOM" id="CLU_2508198_0_0_9"/>